<gene>
    <name evidence="1" type="ORF">K443DRAFT_192851</name>
</gene>
<sequence length="85" mass="9923">MRHNRCVQRALTCDIVSKMSPIPFWGVCRSCPRKRDLSDQLLIEKLASSGKRLSWLWVVSQGLPNRPSRRRLIHRKEENCPGYGF</sequence>
<proteinExistence type="predicted"/>
<dbReference type="HOGENOM" id="CLU_2512958_0_0_1"/>
<keyword evidence="2" id="KW-1185">Reference proteome</keyword>
<evidence type="ECO:0000313" key="1">
    <source>
        <dbReference type="EMBL" id="KIJ98871.1"/>
    </source>
</evidence>
<protein>
    <submittedName>
        <fullName evidence="1">Uncharacterized protein</fullName>
    </submittedName>
</protein>
<reference evidence="1 2" key="1">
    <citation type="submission" date="2014-04" db="EMBL/GenBank/DDBJ databases">
        <authorList>
            <consortium name="DOE Joint Genome Institute"/>
            <person name="Kuo A."/>
            <person name="Kohler A."/>
            <person name="Nagy L.G."/>
            <person name="Floudas D."/>
            <person name="Copeland A."/>
            <person name="Barry K.W."/>
            <person name="Cichocki N."/>
            <person name="Veneault-Fourrey C."/>
            <person name="LaButti K."/>
            <person name="Lindquist E.A."/>
            <person name="Lipzen A."/>
            <person name="Lundell T."/>
            <person name="Morin E."/>
            <person name="Murat C."/>
            <person name="Sun H."/>
            <person name="Tunlid A."/>
            <person name="Henrissat B."/>
            <person name="Grigoriev I.V."/>
            <person name="Hibbett D.S."/>
            <person name="Martin F."/>
            <person name="Nordberg H.P."/>
            <person name="Cantor M.N."/>
            <person name="Hua S.X."/>
        </authorList>
    </citation>
    <scope>NUCLEOTIDE SEQUENCE [LARGE SCALE GENOMIC DNA]</scope>
    <source>
        <strain evidence="1 2">LaAM-08-1</strain>
    </source>
</reference>
<dbReference type="Proteomes" id="UP000054477">
    <property type="component" value="Unassembled WGS sequence"/>
</dbReference>
<dbReference type="AlphaFoldDB" id="A0A0C9XMV6"/>
<name>A0A0C9XMV6_9AGAR</name>
<accession>A0A0C9XMV6</accession>
<reference evidence="2" key="2">
    <citation type="submission" date="2015-01" db="EMBL/GenBank/DDBJ databases">
        <title>Evolutionary Origins and Diversification of the Mycorrhizal Mutualists.</title>
        <authorList>
            <consortium name="DOE Joint Genome Institute"/>
            <consortium name="Mycorrhizal Genomics Consortium"/>
            <person name="Kohler A."/>
            <person name="Kuo A."/>
            <person name="Nagy L.G."/>
            <person name="Floudas D."/>
            <person name="Copeland A."/>
            <person name="Barry K.W."/>
            <person name="Cichocki N."/>
            <person name="Veneault-Fourrey C."/>
            <person name="LaButti K."/>
            <person name="Lindquist E.A."/>
            <person name="Lipzen A."/>
            <person name="Lundell T."/>
            <person name="Morin E."/>
            <person name="Murat C."/>
            <person name="Riley R."/>
            <person name="Ohm R."/>
            <person name="Sun H."/>
            <person name="Tunlid A."/>
            <person name="Henrissat B."/>
            <person name="Grigoriev I.V."/>
            <person name="Hibbett D.S."/>
            <person name="Martin F."/>
        </authorList>
    </citation>
    <scope>NUCLEOTIDE SEQUENCE [LARGE SCALE GENOMIC DNA]</scope>
    <source>
        <strain evidence="2">LaAM-08-1</strain>
    </source>
</reference>
<evidence type="ECO:0000313" key="2">
    <source>
        <dbReference type="Proteomes" id="UP000054477"/>
    </source>
</evidence>
<organism evidence="1 2">
    <name type="scientific">Laccaria amethystina LaAM-08-1</name>
    <dbReference type="NCBI Taxonomy" id="1095629"/>
    <lineage>
        <taxon>Eukaryota</taxon>
        <taxon>Fungi</taxon>
        <taxon>Dikarya</taxon>
        <taxon>Basidiomycota</taxon>
        <taxon>Agaricomycotina</taxon>
        <taxon>Agaricomycetes</taxon>
        <taxon>Agaricomycetidae</taxon>
        <taxon>Agaricales</taxon>
        <taxon>Agaricineae</taxon>
        <taxon>Hydnangiaceae</taxon>
        <taxon>Laccaria</taxon>
    </lineage>
</organism>
<dbReference type="EMBL" id="KN838659">
    <property type="protein sequence ID" value="KIJ98871.1"/>
    <property type="molecule type" value="Genomic_DNA"/>
</dbReference>